<accession>A0A2K3LWZ0</accession>
<proteinExistence type="predicted"/>
<sequence>MESTESSYVSSPEGPRKHAGSPPPKSPSQELSFISPLGLVHLYWLETWECAPLE</sequence>
<dbReference type="Proteomes" id="UP000236291">
    <property type="component" value="Unassembled WGS sequence"/>
</dbReference>
<evidence type="ECO:0000313" key="2">
    <source>
        <dbReference type="EMBL" id="PNX83044.1"/>
    </source>
</evidence>
<organism evidence="2 3">
    <name type="scientific">Trifolium pratense</name>
    <name type="common">Red clover</name>
    <dbReference type="NCBI Taxonomy" id="57577"/>
    <lineage>
        <taxon>Eukaryota</taxon>
        <taxon>Viridiplantae</taxon>
        <taxon>Streptophyta</taxon>
        <taxon>Embryophyta</taxon>
        <taxon>Tracheophyta</taxon>
        <taxon>Spermatophyta</taxon>
        <taxon>Magnoliopsida</taxon>
        <taxon>eudicotyledons</taxon>
        <taxon>Gunneridae</taxon>
        <taxon>Pentapetalae</taxon>
        <taxon>rosids</taxon>
        <taxon>fabids</taxon>
        <taxon>Fabales</taxon>
        <taxon>Fabaceae</taxon>
        <taxon>Papilionoideae</taxon>
        <taxon>50 kb inversion clade</taxon>
        <taxon>NPAAA clade</taxon>
        <taxon>Hologalegina</taxon>
        <taxon>IRL clade</taxon>
        <taxon>Trifolieae</taxon>
        <taxon>Trifolium</taxon>
    </lineage>
</organism>
<dbReference type="EMBL" id="ASHM01043236">
    <property type="protein sequence ID" value="PNX83044.1"/>
    <property type="molecule type" value="Genomic_DNA"/>
</dbReference>
<name>A0A2K3LWZ0_TRIPR</name>
<feature type="compositionally biased region" description="Polar residues" evidence="1">
    <location>
        <begin position="1"/>
        <end position="10"/>
    </location>
</feature>
<reference evidence="2 3" key="2">
    <citation type="journal article" date="2017" name="Front. Plant Sci.">
        <title>Gene Classification and Mining of Molecular Markers Useful in Red Clover (Trifolium pratense) Breeding.</title>
        <authorList>
            <person name="Istvanek J."/>
            <person name="Dluhosova J."/>
            <person name="Dluhos P."/>
            <person name="Patkova L."/>
            <person name="Nedelnik J."/>
            <person name="Repkova J."/>
        </authorList>
    </citation>
    <scope>NUCLEOTIDE SEQUENCE [LARGE SCALE GENOMIC DNA]</scope>
    <source>
        <strain evidence="3">cv. Tatra</strain>
        <tissue evidence="2">Young leaves</tissue>
    </source>
</reference>
<evidence type="ECO:0000256" key="1">
    <source>
        <dbReference type="SAM" id="MobiDB-lite"/>
    </source>
</evidence>
<gene>
    <name evidence="2" type="ORF">L195_g039082</name>
</gene>
<reference evidence="2 3" key="1">
    <citation type="journal article" date="2014" name="Am. J. Bot.">
        <title>Genome assembly and annotation for red clover (Trifolium pratense; Fabaceae).</title>
        <authorList>
            <person name="Istvanek J."/>
            <person name="Jaros M."/>
            <person name="Krenek A."/>
            <person name="Repkova J."/>
        </authorList>
    </citation>
    <scope>NUCLEOTIDE SEQUENCE [LARGE SCALE GENOMIC DNA]</scope>
    <source>
        <strain evidence="3">cv. Tatra</strain>
        <tissue evidence="2">Young leaves</tissue>
    </source>
</reference>
<feature type="non-terminal residue" evidence="2">
    <location>
        <position position="54"/>
    </location>
</feature>
<comment type="caution">
    <text evidence="2">The sequence shown here is derived from an EMBL/GenBank/DDBJ whole genome shotgun (WGS) entry which is preliminary data.</text>
</comment>
<dbReference type="AlphaFoldDB" id="A0A2K3LWZ0"/>
<feature type="region of interest" description="Disordered" evidence="1">
    <location>
        <begin position="1"/>
        <end position="30"/>
    </location>
</feature>
<evidence type="ECO:0000313" key="3">
    <source>
        <dbReference type="Proteomes" id="UP000236291"/>
    </source>
</evidence>
<protein>
    <submittedName>
        <fullName evidence="2">RNA-binding protein Nova-2-like</fullName>
    </submittedName>
</protein>